<sequence length="139" mass="15355">MKLSRYSDYALRILIHLALHPDRLISIRQIADIYGISQNHLMKIAQDLGHAGVIQTVRGRNGGLRLARPAEEITIGEVVRRTETRGPIVDCSGCLIARGCGLPPMFAEAQEAFMSVLDRYSLADAAMRSDTLRHLFAVA</sequence>
<gene>
    <name evidence="2" type="ORF">JHW45_15825</name>
</gene>
<dbReference type="InterPro" id="IPR036388">
    <property type="entry name" value="WH-like_DNA-bd_sf"/>
</dbReference>
<reference evidence="2 3" key="1">
    <citation type="submission" date="2021-01" db="EMBL/GenBank/DDBJ databases">
        <title>Biogeographic distribution of Paracoccus.</title>
        <authorList>
            <person name="Hollensteiner J."/>
            <person name="Leineberger J."/>
            <person name="Brinkhoff T."/>
            <person name="Daniel R."/>
        </authorList>
    </citation>
    <scope>NUCLEOTIDE SEQUENCE [LARGE SCALE GENOMIC DNA]</scope>
    <source>
        <strain evidence="2 3">LMG25392</strain>
    </source>
</reference>
<dbReference type="InterPro" id="IPR036390">
    <property type="entry name" value="WH_DNA-bd_sf"/>
</dbReference>
<dbReference type="RefSeq" id="WP_272858560.1">
    <property type="nucleotide sequence ID" value="NZ_CP067134.1"/>
</dbReference>
<dbReference type="NCBIfam" id="TIGR00738">
    <property type="entry name" value="rrf2_super"/>
    <property type="match status" value="1"/>
</dbReference>
<evidence type="ECO:0000313" key="3">
    <source>
        <dbReference type="Proteomes" id="UP001218412"/>
    </source>
</evidence>
<dbReference type="InterPro" id="IPR000944">
    <property type="entry name" value="Tscrpt_reg_Rrf2"/>
</dbReference>
<name>A0ABY7SUI6_9RHOB</name>
<dbReference type="PANTHER" id="PTHR33221">
    <property type="entry name" value="WINGED HELIX-TURN-HELIX TRANSCRIPTIONAL REGULATOR, RRF2 FAMILY"/>
    <property type="match status" value="1"/>
</dbReference>
<organism evidence="2 3">
    <name type="scientific">Paracoccus stylophorae</name>
    <dbReference type="NCBI Taxonomy" id="659350"/>
    <lineage>
        <taxon>Bacteria</taxon>
        <taxon>Pseudomonadati</taxon>
        <taxon>Pseudomonadota</taxon>
        <taxon>Alphaproteobacteria</taxon>
        <taxon>Rhodobacterales</taxon>
        <taxon>Paracoccaceae</taxon>
        <taxon>Paracoccus</taxon>
    </lineage>
</organism>
<keyword evidence="3" id="KW-1185">Reference proteome</keyword>
<keyword evidence="1" id="KW-0238">DNA-binding</keyword>
<accession>A0ABY7SUI6</accession>
<dbReference type="Pfam" id="PF02082">
    <property type="entry name" value="Rrf2"/>
    <property type="match status" value="1"/>
</dbReference>
<dbReference type="Proteomes" id="UP001218412">
    <property type="component" value="Chromosome"/>
</dbReference>
<evidence type="ECO:0000313" key="2">
    <source>
        <dbReference type="EMBL" id="WCR10504.1"/>
    </source>
</evidence>
<dbReference type="PROSITE" id="PS51197">
    <property type="entry name" value="HTH_RRF2_2"/>
    <property type="match status" value="1"/>
</dbReference>
<dbReference type="EMBL" id="CP067134">
    <property type="protein sequence ID" value="WCR10504.1"/>
    <property type="molecule type" value="Genomic_DNA"/>
</dbReference>
<proteinExistence type="predicted"/>
<protein>
    <submittedName>
        <fullName evidence="2">Rrf2 family transcriptional regulator</fullName>
    </submittedName>
</protein>
<dbReference type="Gene3D" id="1.10.10.10">
    <property type="entry name" value="Winged helix-like DNA-binding domain superfamily/Winged helix DNA-binding domain"/>
    <property type="match status" value="1"/>
</dbReference>
<evidence type="ECO:0000256" key="1">
    <source>
        <dbReference type="ARBA" id="ARBA00023125"/>
    </source>
</evidence>
<dbReference type="PANTHER" id="PTHR33221:SF4">
    <property type="entry name" value="HTH-TYPE TRANSCRIPTIONAL REPRESSOR NSRR"/>
    <property type="match status" value="1"/>
</dbReference>
<dbReference type="SUPFAM" id="SSF46785">
    <property type="entry name" value="Winged helix' DNA-binding domain"/>
    <property type="match status" value="1"/>
</dbReference>